<reference evidence="7 8" key="1">
    <citation type="submission" date="2020-08" db="EMBL/GenBank/DDBJ databases">
        <title>Genomic Encyclopedia of Type Strains, Phase IV (KMG-IV): sequencing the most valuable type-strain genomes for metagenomic binning, comparative biology and taxonomic classification.</title>
        <authorList>
            <person name="Goeker M."/>
        </authorList>
    </citation>
    <scope>NUCLEOTIDE SEQUENCE [LARGE SCALE GENOMIC DNA]</scope>
    <source>
        <strain evidence="7 8">DSM 29853</strain>
    </source>
</reference>
<evidence type="ECO:0000256" key="4">
    <source>
        <dbReference type="ARBA" id="ARBA00022989"/>
    </source>
</evidence>
<dbReference type="Pfam" id="PF01594">
    <property type="entry name" value="AI-2E_transport"/>
    <property type="match status" value="1"/>
</dbReference>
<feature type="transmembrane region" description="Helical" evidence="6">
    <location>
        <begin position="310"/>
        <end position="331"/>
    </location>
</feature>
<evidence type="ECO:0000313" key="7">
    <source>
        <dbReference type="EMBL" id="MBB4065960.1"/>
    </source>
</evidence>
<sequence>MRARSHPYIVGIFVILVVNCLYLGKEFLTPVLLAFLLSTTLAPVVRTMTKWGIPPAIGATLLIALSAFVFLLLGYITSGPIAAMIADAPQIGYTLKLKLIGLKQSLEGALEATSQIENVTSDINDTNAQKVVVAQPGILSRAAGNLLSIGTTVAITFVLSLFLLASGNLFYQKIVQSFSRLSDKKKVLRIVYSIEGEISRYLLTITVINIMVGIFVGTGLWLIGISNPLVWGVLAFLLNYLPYIGALISIVLVGIMSIVTFDNVFYSLLAPGLIVFSHVAEGQFLTPMLIGRRMELNAVAVFISISFWSWLWGFIGALMAVPILVVIKVIADHVESWRPLGNFLSGEHPTISESPTQPQRD</sequence>
<keyword evidence="3 6" id="KW-0812">Transmembrane</keyword>
<evidence type="ECO:0000313" key="8">
    <source>
        <dbReference type="Proteomes" id="UP000528286"/>
    </source>
</evidence>
<dbReference type="GO" id="GO:0016020">
    <property type="term" value="C:membrane"/>
    <property type="evidence" value="ECO:0007669"/>
    <property type="project" value="UniProtKB-SubCell"/>
</dbReference>
<accession>A0A7W6NKY2</accession>
<dbReference type="GO" id="GO:0055085">
    <property type="term" value="P:transmembrane transport"/>
    <property type="evidence" value="ECO:0007669"/>
    <property type="project" value="TreeGrafter"/>
</dbReference>
<comment type="similarity">
    <text evidence="2">Belongs to the autoinducer-2 exporter (AI-2E) (TC 2.A.86) family.</text>
</comment>
<evidence type="ECO:0000256" key="2">
    <source>
        <dbReference type="ARBA" id="ARBA00009773"/>
    </source>
</evidence>
<comment type="subcellular location">
    <subcellularLocation>
        <location evidence="1">Membrane</location>
        <topology evidence="1">Multi-pass membrane protein</topology>
    </subcellularLocation>
</comment>
<comment type="caution">
    <text evidence="7">The sequence shown here is derived from an EMBL/GenBank/DDBJ whole genome shotgun (WGS) entry which is preliminary data.</text>
</comment>
<dbReference type="PANTHER" id="PTHR21716">
    <property type="entry name" value="TRANSMEMBRANE PROTEIN"/>
    <property type="match status" value="1"/>
</dbReference>
<keyword evidence="8" id="KW-1185">Reference proteome</keyword>
<feature type="transmembrane region" description="Helical" evidence="6">
    <location>
        <begin position="265"/>
        <end position="290"/>
    </location>
</feature>
<proteinExistence type="inferred from homology"/>
<feature type="transmembrane region" description="Helical" evidence="6">
    <location>
        <begin position="229"/>
        <end position="253"/>
    </location>
</feature>
<gene>
    <name evidence="7" type="ORF">GGR23_003168</name>
</gene>
<dbReference type="PANTHER" id="PTHR21716:SF16">
    <property type="entry name" value="BLL1467 PROTEIN"/>
    <property type="match status" value="1"/>
</dbReference>
<feature type="transmembrane region" description="Helical" evidence="6">
    <location>
        <begin position="30"/>
        <end position="49"/>
    </location>
</feature>
<evidence type="ECO:0000256" key="6">
    <source>
        <dbReference type="SAM" id="Phobius"/>
    </source>
</evidence>
<keyword evidence="4 6" id="KW-1133">Transmembrane helix</keyword>
<evidence type="ECO:0000256" key="1">
    <source>
        <dbReference type="ARBA" id="ARBA00004141"/>
    </source>
</evidence>
<feature type="transmembrane region" description="Helical" evidence="6">
    <location>
        <begin position="146"/>
        <end position="171"/>
    </location>
</feature>
<dbReference type="Proteomes" id="UP000528286">
    <property type="component" value="Unassembled WGS sequence"/>
</dbReference>
<feature type="transmembrane region" description="Helical" evidence="6">
    <location>
        <begin position="7"/>
        <end position="24"/>
    </location>
</feature>
<name>A0A7W6NKY2_9HYPH</name>
<organism evidence="7 8">
    <name type="scientific">Gellertiella hungarica</name>
    <dbReference type="NCBI Taxonomy" id="1572859"/>
    <lineage>
        <taxon>Bacteria</taxon>
        <taxon>Pseudomonadati</taxon>
        <taxon>Pseudomonadota</taxon>
        <taxon>Alphaproteobacteria</taxon>
        <taxon>Hyphomicrobiales</taxon>
        <taxon>Rhizobiaceae</taxon>
        <taxon>Gellertiella</taxon>
    </lineage>
</organism>
<feature type="transmembrane region" description="Helical" evidence="6">
    <location>
        <begin position="201"/>
        <end position="223"/>
    </location>
</feature>
<protein>
    <submittedName>
        <fullName evidence="7">Putative PurR-regulated permease PerM</fullName>
    </submittedName>
</protein>
<feature type="transmembrane region" description="Helical" evidence="6">
    <location>
        <begin position="56"/>
        <end position="76"/>
    </location>
</feature>
<dbReference type="AlphaFoldDB" id="A0A7W6NKY2"/>
<dbReference type="EMBL" id="JACIEZ010000006">
    <property type="protein sequence ID" value="MBB4065960.1"/>
    <property type="molecule type" value="Genomic_DNA"/>
</dbReference>
<keyword evidence="5 6" id="KW-0472">Membrane</keyword>
<evidence type="ECO:0000256" key="5">
    <source>
        <dbReference type="ARBA" id="ARBA00023136"/>
    </source>
</evidence>
<dbReference type="InterPro" id="IPR002549">
    <property type="entry name" value="AI-2E-like"/>
</dbReference>
<dbReference type="RefSeq" id="WP_246365571.1">
    <property type="nucleotide sequence ID" value="NZ_JACIEZ010000006.1"/>
</dbReference>
<evidence type="ECO:0000256" key="3">
    <source>
        <dbReference type="ARBA" id="ARBA00022692"/>
    </source>
</evidence>